<evidence type="ECO:0000256" key="1">
    <source>
        <dbReference type="SAM" id="MobiDB-lite"/>
    </source>
</evidence>
<dbReference type="Proteomes" id="UP001596166">
    <property type="component" value="Unassembled WGS sequence"/>
</dbReference>
<evidence type="ECO:0000313" key="2">
    <source>
        <dbReference type="EMBL" id="MFC5355633.1"/>
    </source>
</evidence>
<name>A0ABW0G636_9PROT</name>
<keyword evidence="3" id="KW-1185">Reference proteome</keyword>
<sequence length="207" mass="22747">MFNHHIPANERDYAHFTRCVERWRAVMASSDPILFVLVTQSPDGFPTFSSLAAALETITARPALLFLTMDPTCPELPIAEVRLEAEVGSHVAWRMRPLSPLGPTQFGILWTNSSSAGSFISMRSIFDALNWRSPRTKIGRMREEPRAQSLRHPRNGGSVAPIRGHGATSSGSHIAPPPRHTAGTYSWLINAFSARRPPETGGSAGRH</sequence>
<proteinExistence type="predicted"/>
<dbReference type="EMBL" id="JBHSLC010000017">
    <property type="protein sequence ID" value="MFC5355633.1"/>
    <property type="molecule type" value="Genomic_DNA"/>
</dbReference>
<comment type="caution">
    <text evidence="2">The sequence shown here is derived from an EMBL/GenBank/DDBJ whole genome shotgun (WGS) entry which is preliminary data.</text>
</comment>
<feature type="region of interest" description="Disordered" evidence="1">
    <location>
        <begin position="141"/>
        <end position="180"/>
    </location>
</feature>
<dbReference type="RefSeq" id="WP_376995267.1">
    <property type="nucleotide sequence ID" value="NZ_JBHSLC010000017.1"/>
</dbReference>
<organism evidence="2 3">
    <name type="scientific">Azospirillum himalayense</name>
    <dbReference type="NCBI Taxonomy" id="654847"/>
    <lineage>
        <taxon>Bacteria</taxon>
        <taxon>Pseudomonadati</taxon>
        <taxon>Pseudomonadota</taxon>
        <taxon>Alphaproteobacteria</taxon>
        <taxon>Rhodospirillales</taxon>
        <taxon>Azospirillaceae</taxon>
        <taxon>Azospirillum</taxon>
    </lineage>
</organism>
<protein>
    <submittedName>
        <fullName evidence="2">Uncharacterized protein</fullName>
    </submittedName>
</protein>
<evidence type="ECO:0000313" key="3">
    <source>
        <dbReference type="Proteomes" id="UP001596166"/>
    </source>
</evidence>
<gene>
    <name evidence="2" type="ORF">ACFPMG_11505</name>
</gene>
<reference evidence="3" key="1">
    <citation type="journal article" date="2019" name="Int. J. Syst. Evol. Microbiol.">
        <title>The Global Catalogue of Microorganisms (GCM) 10K type strain sequencing project: providing services to taxonomists for standard genome sequencing and annotation.</title>
        <authorList>
            <consortium name="The Broad Institute Genomics Platform"/>
            <consortium name="The Broad Institute Genome Sequencing Center for Infectious Disease"/>
            <person name="Wu L."/>
            <person name="Ma J."/>
        </authorList>
    </citation>
    <scope>NUCLEOTIDE SEQUENCE [LARGE SCALE GENOMIC DNA]</scope>
    <source>
        <strain evidence="3">CCUG 58760</strain>
    </source>
</reference>
<accession>A0ABW0G636</accession>